<reference evidence="2" key="1">
    <citation type="submission" date="2023-10" db="EMBL/GenBank/DDBJ databases">
        <title>Genome assembly of Pristionchus species.</title>
        <authorList>
            <person name="Yoshida K."/>
            <person name="Sommer R.J."/>
        </authorList>
    </citation>
    <scope>NUCLEOTIDE SEQUENCE</scope>
    <source>
        <strain evidence="2">RS5133</strain>
    </source>
</reference>
<keyword evidence="3" id="KW-1185">Reference proteome</keyword>
<comment type="caution">
    <text evidence="2">The sequence shown here is derived from an EMBL/GenBank/DDBJ whole genome shotgun (WGS) entry which is preliminary data.</text>
</comment>
<evidence type="ECO:0000313" key="3">
    <source>
        <dbReference type="Proteomes" id="UP001432322"/>
    </source>
</evidence>
<dbReference type="InterPro" id="IPR035445">
    <property type="entry name" value="GYF-like_dom_sf"/>
</dbReference>
<protein>
    <recommendedName>
        <fullName evidence="1">GYF domain-containing protein</fullName>
    </recommendedName>
</protein>
<dbReference type="PROSITE" id="PS50829">
    <property type="entry name" value="GYF"/>
    <property type="match status" value="1"/>
</dbReference>
<dbReference type="EMBL" id="BTSY01000006">
    <property type="protein sequence ID" value="GMT32063.1"/>
    <property type="molecule type" value="Genomic_DNA"/>
</dbReference>
<dbReference type="Proteomes" id="UP001432322">
    <property type="component" value="Unassembled WGS sequence"/>
</dbReference>
<evidence type="ECO:0000259" key="1">
    <source>
        <dbReference type="PROSITE" id="PS50829"/>
    </source>
</evidence>
<organism evidence="2 3">
    <name type="scientific">Pristionchus fissidentatus</name>
    <dbReference type="NCBI Taxonomy" id="1538716"/>
    <lineage>
        <taxon>Eukaryota</taxon>
        <taxon>Metazoa</taxon>
        <taxon>Ecdysozoa</taxon>
        <taxon>Nematoda</taxon>
        <taxon>Chromadorea</taxon>
        <taxon>Rhabditida</taxon>
        <taxon>Rhabditina</taxon>
        <taxon>Diplogasteromorpha</taxon>
        <taxon>Diplogasteroidea</taxon>
        <taxon>Neodiplogasteridae</taxon>
        <taxon>Pristionchus</taxon>
    </lineage>
</organism>
<dbReference type="AlphaFoldDB" id="A0AAV5WN57"/>
<dbReference type="InterPro" id="IPR003169">
    <property type="entry name" value="GYF"/>
</dbReference>
<accession>A0AAV5WN57</accession>
<dbReference type="SUPFAM" id="SSF55277">
    <property type="entry name" value="GYF domain"/>
    <property type="match status" value="1"/>
</dbReference>
<gene>
    <name evidence="2" type="ORF">PFISCL1PPCAC_23360</name>
</gene>
<feature type="non-terminal residue" evidence="2">
    <location>
        <position position="1"/>
    </location>
</feature>
<feature type="non-terminal residue" evidence="2">
    <location>
        <position position="69"/>
    </location>
</feature>
<name>A0AAV5WN57_9BILA</name>
<sequence>FRGPFTERQIQDWYRKGWFESTFPFYFMSSVESIGGKDKNFTLADLCIQNGVGSPFIHFGNKIQSEYEM</sequence>
<feature type="domain" description="GYF" evidence="1">
    <location>
        <begin position="1"/>
        <end position="35"/>
    </location>
</feature>
<evidence type="ECO:0000313" key="2">
    <source>
        <dbReference type="EMBL" id="GMT32063.1"/>
    </source>
</evidence>
<dbReference type="Gene3D" id="3.30.1490.40">
    <property type="match status" value="1"/>
</dbReference>
<proteinExistence type="predicted"/>